<dbReference type="SMART" id="SM00382">
    <property type="entry name" value="AAA"/>
    <property type="match status" value="2"/>
</dbReference>
<evidence type="ECO:0000256" key="5">
    <source>
        <dbReference type="ARBA" id="ARBA00022741"/>
    </source>
</evidence>
<dbReference type="Pfam" id="PF08352">
    <property type="entry name" value="oligo_HPY"/>
    <property type="match status" value="2"/>
</dbReference>
<dbReference type="InterPro" id="IPR050388">
    <property type="entry name" value="ABC_Ni/Peptide_Import"/>
</dbReference>
<reference evidence="9 10" key="1">
    <citation type="submission" date="2020-08" db="EMBL/GenBank/DDBJ databases">
        <title>Genomic Encyclopedia of Type Strains, Phase III (KMG-III): the genomes of soil and plant-associated and newly described type strains.</title>
        <authorList>
            <person name="Whitman W."/>
        </authorList>
    </citation>
    <scope>NUCLEOTIDE SEQUENCE [LARGE SCALE GENOMIC DNA]</scope>
    <source>
        <strain evidence="9 10">CECT 8840</strain>
    </source>
</reference>
<accession>A0A7W7QTZ7</accession>
<evidence type="ECO:0000313" key="9">
    <source>
        <dbReference type="EMBL" id="MBB4919196.1"/>
    </source>
</evidence>
<proteinExistence type="inferred from homology"/>
<protein>
    <submittedName>
        <fullName evidence="9">Peptide/nickel transport system ATP-binding protein</fullName>
    </submittedName>
</protein>
<dbReference type="GO" id="GO:0016887">
    <property type="term" value="F:ATP hydrolysis activity"/>
    <property type="evidence" value="ECO:0007669"/>
    <property type="project" value="InterPro"/>
</dbReference>
<evidence type="ECO:0000256" key="3">
    <source>
        <dbReference type="ARBA" id="ARBA00022448"/>
    </source>
</evidence>
<dbReference type="CDD" id="cd03257">
    <property type="entry name" value="ABC_NikE_OppD_transporters"/>
    <property type="match status" value="2"/>
</dbReference>
<dbReference type="Gene3D" id="3.40.50.300">
    <property type="entry name" value="P-loop containing nucleotide triphosphate hydrolases"/>
    <property type="match status" value="2"/>
</dbReference>
<comment type="caution">
    <text evidence="9">The sequence shown here is derived from an EMBL/GenBank/DDBJ whole genome shotgun (WGS) entry which is preliminary data.</text>
</comment>
<name>A0A7W7QTZ7_9ACTN</name>
<keyword evidence="6 9" id="KW-0067">ATP-binding</keyword>
<dbReference type="Proteomes" id="UP000552644">
    <property type="component" value="Unassembled WGS sequence"/>
</dbReference>
<dbReference type="InterPro" id="IPR013563">
    <property type="entry name" value="Oligopep_ABC_C"/>
</dbReference>
<gene>
    <name evidence="9" type="ORF">FHS44_006338</name>
</gene>
<keyword evidence="5" id="KW-0547">Nucleotide-binding</keyword>
<keyword evidence="10" id="KW-1185">Reference proteome</keyword>
<dbReference type="PANTHER" id="PTHR43297">
    <property type="entry name" value="OLIGOPEPTIDE TRANSPORT ATP-BINDING PROTEIN APPD"/>
    <property type="match status" value="1"/>
</dbReference>
<dbReference type="PANTHER" id="PTHR43297:SF2">
    <property type="entry name" value="DIPEPTIDE TRANSPORT ATP-BINDING PROTEIN DPPD"/>
    <property type="match status" value="1"/>
</dbReference>
<evidence type="ECO:0000256" key="7">
    <source>
        <dbReference type="ARBA" id="ARBA00023136"/>
    </source>
</evidence>
<evidence type="ECO:0000256" key="4">
    <source>
        <dbReference type="ARBA" id="ARBA00022475"/>
    </source>
</evidence>
<dbReference type="PROSITE" id="PS50893">
    <property type="entry name" value="ABC_TRANSPORTER_2"/>
    <property type="match status" value="2"/>
</dbReference>
<evidence type="ECO:0000259" key="8">
    <source>
        <dbReference type="PROSITE" id="PS50893"/>
    </source>
</evidence>
<keyword evidence="3" id="KW-0813">Transport</keyword>
<feature type="domain" description="ABC transporter" evidence="8">
    <location>
        <begin position="369"/>
        <end position="607"/>
    </location>
</feature>
<evidence type="ECO:0000313" key="10">
    <source>
        <dbReference type="Proteomes" id="UP000552644"/>
    </source>
</evidence>
<dbReference type="InterPro" id="IPR003439">
    <property type="entry name" value="ABC_transporter-like_ATP-bd"/>
</dbReference>
<dbReference type="SUPFAM" id="SSF52540">
    <property type="entry name" value="P-loop containing nucleoside triphosphate hydrolases"/>
    <property type="match status" value="2"/>
</dbReference>
<dbReference type="NCBIfam" id="TIGR01727">
    <property type="entry name" value="oligo_HPY"/>
    <property type="match status" value="2"/>
</dbReference>
<feature type="domain" description="ABC transporter" evidence="8">
    <location>
        <begin position="7"/>
        <end position="257"/>
    </location>
</feature>
<dbReference type="NCBIfam" id="NF008453">
    <property type="entry name" value="PRK11308.1"/>
    <property type="match status" value="2"/>
</dbReference>
<keyword evidence="7" id="KW-0472">Membrane</keyword>
<dbReference type="InterPro" id="IPR003593">
    <property type="entry name" value="AAA+_ATPase"/>
</dbReference>
<dbReference type="InterPro" id="IPR017871">
    <property type="entry name" value="ABC_transporter-like_CS"/>
</dbReference>
<dbReference type="InterPro" id="IPR027417">
    <property type="entry name" value="P-loop_NTPase"/>
</dbReference>
<organism evidence="9 10">
    <name type="scientific">Streptosporangium saharense</name>
    <dbReference type="NCBI Taxonomy" id="1706840"/>
    <lineage>
        <taxon>Bacteria</taxon>
        <taxon>Bacillati</taxon>
        <taxon>Actinomycetota</taxon>
        <taxon>Actinomycetes</taxon>
        <taxon>Streptosporangiales</taxon>
        <taxon>Streptosporangiaceae</taxon>
        <taxon>Streptosporangium</taxon>
    </lineage>
</organism>
<sequence length="683" mass="72629">MSEEEILRVEDLSVRFPGENGPVQAVRGVSWGLREGEVLGIVGESGSGKSTGALATIGLLPPGAEVSGSVRFRGRELTGLPERELSRVRGASVAIVFQDPLSSLNPVYSVGYQVAEAVRAHDPEISKADAFARAVELLDLVGIPDAAARAGDYPHEFSGGMRQRVVIAITMANNPDVIIADEPTTALDVTIQAQVLAALRTAREKTGAAAVLITHDLGVVAGQADRVMVMYAGKVVELGTVEDVFYRPSMPYTVGLLGSLPRLDADAGARLTPIAGTPPALDRPPAGCAFAARCPLARDVCREREPELAQVGEEGHVAACHFSAEVRERSAEEVFVPVSSVRLAGHEAQDVPPGTPLVTAEGLVKDYPVRGGGLLRGPVAVRHAVAEVSLELAAGRTLGLVGESGSGKSTIGKLLMALEEPTAGTVLLGGAPAVTGGRRGRRGRARELQMVFQDPMGSLNPRMNALDLIAEPLRVNGVGRRERRERSLELLASVGLGGYAGRYPHEFSGGQRQRIGIARSLALRPRALILDEPVSSLDVSVQADVINLLRDLQDALGLSYLFIAHDLSVVRHISDRVAVMYLGRIVETGERDDVFDRPAHPYTRALISAVPVPDPRAERAREHTVLRGEIPGASGPTTGCRFRGRCPVFLDRLGEAERAVCRERVPALTERGQGHPVACHHPS</sequence>
<dbReference type="GO" id="GO:0015833">
    <property type="term" value="P:peptide transport"/>
    <property type="evidence" value="ECO:0007669"/>
    <property type="project" value="InterPro"/>
</dbReference>
<dbReference type="FunFam" id="3.40.50.300:FF:000016">
    <property type="entry name" value="Oligopeptide ABC transporter ATP-binding component"/>
    <property type="match status" value="2"/>
</dbReference>
<evidence type="ECO:0000256" key="1">
    <source>
        <dbReference type="ARBA" id="ARBA00004202"/>
    </source>
</evidence>
<dbReference type="NCBIfam" id="NF007739">
    <property type="entry name" value="PRK10419.1"/>
    <property type="match status" value="2"/>
</dbReference>
<comment type="similarity">
    <text evidence="2">Belongs to the ABC transporter superfamily.</text>
</comment>
<dbReference type="EMBL" id="JACHJP010000009">
    <property type="protein sequence ID" value="MBB4919196.1"/>
    <property type="molecule type" value="Genomic_DNA"/>
</dbReference>
<keyword evidence="4" id="KW-1003">Cell membrane</keyword>
<dbReference type="GO" id="GO:0005524">
    <property type="term" value="F:ATP binding"/>
    <property type="evidence" value="ECO:0007669"/>
    <property type="project" value="UniProtKB-KW"/>
</dbReference>
<evidence type="ECO:0000256" key="6">
    <source>
        <dbReference type="ARBA" id="ARBA00022840"/>
    </source>
</evidence>
<dbReference type="GO" id="GO:0005886">
    <property type="term" value="C:plasma membrane"/>
    <property type="evidence" value="ECO:0007669"/>
    <property type="project" value="UniProtKB-SubCell"/>
</dbReference>
<dbReference type="Pfam" id="PF00005">
    <property type="entry name" value="ABC_tran"/>
    <property type="match status" value="2"/>
</dbReference>
<evidence type="ECO:0000256" key="2">
    <source>
        <dbReference type="ARBA" id="ARBA00005417"/>
    </source>
</evidence>
<dbReference type="PROSITE" id="PS00211">
    <property type="entry name" value="ABC_TRANSPORTER_1"/>
    <property type="match status" value="2"/>
</dbReference>
<comment type="subcellular location">
    <subcellularLocation>
        <location evidence="1">Cell membrane</location>
        <topology evidence="1">Peripheral membrane protein</topology>
    </subcellularLocation>
</comment>
<dbReference type="RefSeq" id="WP_184721213.1">
    <property type="nucleotide sequence ID" value="NZ_JACHJP010000009.1"/>
</dbReference>
<dbReference type="AlphaFoldDB" id="A0A7W7QTZ7"/>